<dbReference type="PANTHER" id="PTHR13510">
    <property type="entry name" value="FYVE-FINGER-CONTAINING RAB5 EFFECTOR PROTEIN RABENOSYN-5-RELATED"/>
    <property type="match status" value="1"/>
</dbReference>
<evidence type="ECO:0000256" key="4">
    <source>
        <dbReference type="PROSITE-ProRule" id="PRU00091"/>
    </source>
</evidence>
<dbReference type="GO" id="GO:0000011">
    <property type="term" value="P:vacuole inheritance"/>
    <property type="evidence" value="ECO:0007669"/>
    <property type="project" value="EnsemblFungi"/>
</dbReference>
<keyword evidence="3" id="KW-0862">Zinc</keyword>
<gene>
    <name evidence="8" type="ORF">LADA_0F11364G</name>
</gene>
<feature type="coiled-coil region" evidence="5">
    <location>
        <begin position="491"/>
        <end position="518"/>
    </location>
</feature>
<dbReference type="InterPro" id="IPR000306">
    <property type="entry name" value="Znf_FYVE"/>
</dbReference>
<dbReference type="GO" id="GO:0008270">
    <property type="term" value="F:zinc ion binding"/>
    <property type="evidence" value="ECO:0007669"/>
    <property type="project" value="UniProtKB-KW"/>
</dbReference>
<dbReference type="OrthoDB" id="166134at2759"/>
<feature type="domain" description="FYVE-type" evidence="7">
    <location>
        <begin position="232"/>
        <end position="313"/>
    </location>
</feature>
<dbReference type="GO" id="GO:0006896">
    <property type="term" value="P:Golgi to vacuole transport"/>
    <property type="evidence" value="ECO:0007669"/>
    <property type="project" value="EnsemblFungi"/>
</dbReference>
<dbReference type="Proteomes" id="UP000190274">
    <property type="component" value="Chromosome F"/>
</dbReference>
<dbReference type="Pfam" id="PF01363">
    <property type="entry name" value="FYVE"/>
    <property type="match status" value="1"/>
</dbReference>
<dbReference type="AlphaFoldDB" id="A0A1G4JMB4"/>
<evidence type="ECO:0000256" key="1">
    <source>
        <dbReference type="ARBA" id="ARBA00022723"/>
    </source>
</evidence>
<dbReference type="InterPro" id="IPR052727">
    <property type="entry name" value="Rab4/Rab5_effector"/>
</dbReference>
<dbReference type="InterPro" id="IPR011011">
    <property type="entry name" value="Znf_FYVE_PHD"/>
</dbReference>
<dbReference type="SMART" id="SM00064">
    <property type="entry name" value="FYVE"/>
    <property type="match status" value="2"/>
</dbReference>
<evidence type="ECO:0000313" key="8">
    <source>
        <dbReference type="EMBL" id="SCU91676.1"/>
    </source>
</evidence>
<dbReference type="Gene3D" id="3.30.40.10">
    <property type="entry name" value="Zinc/RING finger domain, C3HC4 (zinc finger)"/>
    <property type="match status" value="2"/>
</dbReference>
<dbReference type="SUPFAM" id="SSF57903">
    <property type="entry name" value="FYVE/PHD zinc finger"/>
    <property type="match status" value="2"/>
</dbReference>
<accession>A0A1G4JMB4</accession>
<dbReference type="GO" id="GO:0006895">
    <property type="term" value="P:Golgi to endosome transport"/>
    <property type="evidence" value="ECO:0007669"/>
    <property type="project" value="EnsemblFungi"/>
</dbReference>
<proteinExistence type="predicted"/>
<keyword evidence="5" id="KW-0175">Coiled coil</keyword>
<sequence>MDIIEGPRFLGGFESENDVGNVCPVCNEVSKDLLQLNIHLDVVHGFSEQSSDTGGLNTPIWDGNKAVDQKRSTKKPKFVLQRSHWAKMNKGQSRCSECNVKLHTSTGIINCRHCGQLFCFKHCQNAMRLNEQAAYDIERGEWCRCCRNCSLKKLGRNSFGAVESKTDVFLKLRRSKVEDKQLLLLQLENRFVRLINGITHVNLKHRDSILGSVRKAAEISRLEKSIVPWVPDQFALACSLCFKGFGVTLRKHHCRLCGKVVCDDGATNCSNQIPITNMINAAADLPIRLPPELEISELSTQIRVCSMCSQFLFKNRKFDAELAMPLSTIFQLYERMHGTAAIIISATQSLKEATTEQSYEDAKSPNASDVAKLSRARRRLLDSFAGYDRITKQILNSHARNPTEARIQSSIVSQASLFIQQNMLPLKNLTSHLASQIESSQEPSPEATSNAISGRSSNNLTIQEVKEYRTQLMVLNEQKYLVENMIANATKQRKFEEATTLSKNLEELKLQAGELSNLLGDEGFS</sequence>
<dbReference type="GO" id="GO:0005829">
    <property type="term" value="C:cytosol"/>
    <property type="evidence" value="ECO:0007669"/>
    <property type="project" value="GOC"/>
</dbReference>
<name>A0A1G4JMB4_9SACH</name>
<dbReference type="PROSITE" id="PS50178">
    <property type="entry name" value="ZF_FYVE"/>
    <property type="match status" value="2"/>
</dbReference>
<evidence type="ECO:0000256" key="3">
    <source>
        <dbReference type="ARBA" id="ARBA00022833"/>
    </source>
</evidence>
<protein>
    <submittedName>
        <fullName evidence="8">LADA_0F11364g1_1</fullName>
    </submittedName>
</protein>
<dbReference type="GO" id="GO:0006906">
    <property type="term" value="P:vesicle fusion"/>
    <property type="evidence" value="ECO:0007669"/>
    <property type="project" value="EnsemblFungi"/>
</dbReference>
<evidence type="ECO:0000313" key="9">
    <source>
        <dbReference type="Proteomes" id="UP000190274"/>
    </source>
</evidence>
<feature type="domain" description="FYVE-type" evidence="7">
    <location>
        <begin position="89"/>
        <end position="154"/>
    </location>
</feature>
<dbReference type="GO" id="GO:0010009">
    <property type="term" value="C:cytoplasmic side of endosome membrane"/>
    <property type="evidence" value="ECO:0007669"/>
    <property type="project" value="EnsemblFungi"/>
</dbReference>
<evidence type="ECO:0000256" key="5">
    <source>
        <dbReference type="SAM" id="Coils"/>
    </source>
</evidence>
<dbReference type="STRING" id="1266660.A0A1G4JMB4"/>
<dbReference type="PANTHER" id="PTHR13510:SF44">
    <property type="entry name" value="RABENOSYN-5"/>
    <property type="match status" value="1"/>
</dbReference>
<dbReference type="CDD" id="cd15737">
    <property type="entry name" value="FYVE2_Vac1p_like"/>
    <property type="match status" value="1"/>
</dbReference>
<dbReference type="InterPro" id="IPR021565">
    <property type="entry name" value="Rbsn_Rab-bd"/>
</dbReference>
<organism evidence="8 9">
    <name type="scientific">Lachancea dasiensis</name>
    <dbReference type="NCBI Taxonomy" id="1072105"/>
    <lineage>
        <taxon>Eukaryota</taxon>
        <taxon>Fungi</taxon>
        <taxon>Dikarya</taxon>
        <taxon>Ascomycota</taxon>
        <taxon>Saccharomycotina</taxon>
        <taxon>Saccharomycetes</taxon>
        <taxon>Saccharomycetales</taxon>
        <taxon>Saccharomycetaceae</taxon>
        <taxon>Lachancea</taxon>
    </lineage>
</organism>
<dbReference type="InterPro" id="IPR013083">
    <property type="entry name" value="Znf_RING/FYVE/PHD"/>
</dbReference>
<evidence type="ECO:0000256" key="6">
    <source>
        <dbReference type="SAM" id="MobiDB-lite"/>
    </source>
</evidence>
<dbReference type="EMBL" id="LT598458">
    <property type="protein sequence ID" value="SCU91676.1"/>
    <property type="molecule type" value="Genomic_DNA"/>
</dbReference>
<dbReference type="InterPro" id="IPR017455">
    <property type="entry name" value="Znf_FYVE-rel"/>
</dbReference>
<keyword evidence="9" id="KW-1185">Reference proteome</keyword>
<reference evidence="8 9" key="1">
    <citation type="submission" date="2016-03" db="EMBL/GenBank/DDBJ databases">
        <authorList>
            <person name="Devillers H."/>
        </authorList>
    </citation>
    <scope>NUCLEOTIDE SEQUENCE [LARGE SCALE GENOMIC DNA]</scope>
    <source>
        <strain evidence="8">CBS 10888</strain>
    </source>
</reference>
<feature type="compositionally biased region" description="Low complexity" evidence="6">
    <location>
        <begin position="435"/>
        <end position="446"/>
    </location>
</feature>
<dbReference type="SUPFAM" id="SSF140125">
    <property type="entry name" value="Rabenosyn-5 Rab-binding domain-like"/>
    <property type="match status" value="1"/>
</dbReference>
<keyword evidence="2 4" id="KW-0863">Zinc-finger</keyword>
<dbReference type="Pfam" id="PF11464">
    <property type="entry name" value="Rbsn"/>
    <property type="match status" value="1"/>
</dbReference>
<keyword evidence="1" id="KW-0479">Metal-binding</keyword>
<evidence type="ECO:0000256" key="2">
    <source>
        <dbReference type="ARBA" id="ARBA00022771"/>
    </source>
</evidence>
<dbReference type="GO" id="GO:0032266">
    <property type="term" value="F:phosphatidylinositol-3-phosphate binding"/>
    <property type="evidence" value="ECO:0007669"/>
    <property type="project" value="EnsemblFungi"/>
</dbReference>
<dbReference type="InterPro" id="IPR036531">
    <property type="entry name" value="Rbsn_Rab-bd_sf"/>
</dbReference>
<evidence type="ECO:0000259" key="7">
    <source>
        <dbReference type="PROSITE" id="PS50178"/>
    </source>
</evidence>
<dbReference type="GO" id="GO:0006904">
    <property type="term" value="P:vesicle docking involved in exocytosis"/>
    <property type="evidence" value="ECO:0007669"/>
    <property type="project" value="EnsemblFungi"/>
</dbReference>
<feature type="region of interest" description="Disordered" evidence="6">
    <location>
        <begin position="435"/>
        <end position="455"/>
    </location>
</feature>